<protein>
    <submittedName>
        <fullName evidence="2">Uncharacterized protein</fullName>
    </submittedName>
</protein>
<organism evidence="2 3">
    <name type="scientific">Cyclobacterium qasimii</name>
    <dbReference type="NCBI Taxonomy" id="1350429"/>
    <lineage>
        <taxon>Bacteria</taxon>
        <taxon>Pseudomonadati</taxon>
        <taxon>Bacteroidota</taxon>
        <taxon>Cytophagia</taxon>
        <taxon>Cytophagales</taxon>
        <taxon>Cyclobacteriaceae</taxon>
        <taxon>Cyclobacterium</taxon>
    </lineage>
</organism>
<gene>
    <name evidence="2" type="ORF">CQA01_15460</name>
</gene>
<feature type="transmembrane region" description="Helical" evidence="1">
    <location>
        <begin position="33"/>
        <end position="51"/>
    </location>
</feature>
<accession>A0A512C9X6</accession>
<dbReference type="EMBL" id="BJYV01000004">
    <property type="protein sequence ID" value="GEO21012.1"/>
    <property type="molecule type" value="Genomic_DNA"/>
</dbReference>
<dbReference type="AlphaFoldDB" id="A0A512C9X6"/>
<evidence type="ECO:0000313" key="3">
    <source>
        <dbReference type="Proteomes" id="UP000321301"/>
    </source>
</evidence>
<sequence length="54" mass="5964">MEEENDGCLLRLFVFVLFFGGGLSLVYANIIPIWTPLIGIIMMITGVIALFSKS</sequence>
<keyword evidence="1" id="KW-0472">Membrane</keyword>
<comment type="caution">
    <text evidence="2">The sequence shown here is derived from an EMBL/GenBank/DDBJ whole genome shotgun (WGS) entry which is preliminary data.</text>
</comment>
<evidence type="ECO:0000313" key="2">
    <source>
        <dbReference type="EMBL" id="GEO21012.1"/>
    </source>
</evidence>
<name>A0A512C9X6_9BACT</name>
<feature type="transmembrane region" description="Helical" evidence="1">
    <location>
        <begin position="9"/>
        <end position="27"/>
    </location>
</feature>
<reference evidence="2 3" key="1">
    <citation type="submission" date="2019-07" db="EMBL/GenBank/DDBJ databases">
        <title>Whole genome shotgun sequence of Cyclobacterium qasimii NBRC 106168.</title>
        <authorList>
            <person name="Hosoyama A."/>
            <person name="Uohara A."/>
            <person name="Ohji S."/>
            <person name="Ichikawa N."/>
        </authorList>
    </citation>
    <scope>NUCLEOTIDE SEQUENCE [LARGE SCALE GENOMIC DNA]</scope>
    <source>
        <strain evidence="2 3">NBRC 106168</strain>
    </source>
</reference>
<keyword evidence="1" id="KW-1133">Transmembrane helix</keyword>
<evidence type="ECO:0000256" key="1">
    <source>
        <dbReference type="SAM" id="Phobius"/>
    </source>
</evidence>
<keyword evidence="3" id="KW-1185">Reference proteome</keyword>
<dbReference type="Proteomes" id="UP000321301">
    <property type="component" value="Unassembled WGS sequence"/>
</dbReference>
<proteinExistence type="predicted"/>
<keyword evidence="1" id="KW-0812">Transmembrane</keyword>